<dbReference type="EMBL" id="JAYMYS010000007">
    <property type="protein sequence ID" value="KAK7387072.1"/>
    <property type="molecule type" value="Genomic_DNA"/>
</dbReference>
<evidence type="ECO:0000256" key="1">
    <source>
        <dbReference type="SAM" id="MobiDB-lite"/>
    </source>
</evidence>
<dbReference type="AlphaFoldDB" id="A0AAN9XAS1"/>
<feature type="transmembrane region" description="Helical" evidence="2">
    <location>
        <begin position="261"/>
        <end position="279"/>
    </location>
</feature>
<dbReference type="InterPro" id="IPR007658">
    <property type="entry name" value="DUF594"/>
</dbReference>
<feature type="transmembrane region" description="Helical" evidence="2">
    <location>
        <begin position="117"/>
        <end position="137"/>
    </location>
</feature>
<proteinExistence type="predicted"/>
<organism evidence="4 5">
    <name type="scientific">Psophocarpus tetragonolobus</name>
    <name type="common">Winged bean</name>
    <name type="synonym">Dolichos tetragonolobus</name>
    <dbReference type="NCBI Taxonomy" id="3891"/>
    <lineage>
        <taxon>Eukaryota</taxon>
        <taxon>Viridiplantae</taxon>
        <taxon>Streptophyta</taxon>
        <taxon>Embryophyta</taxon>
        <taxon>Tracheophyta</taxon>
        <taxon>Spermatophyta</taxon>
        <taxon>Magnoliopsida</taxon>
        <taxon>eudicotyledons</taxon>
        <taxon>Gunneridae</taxon>
        <taxon>Pentapetalae</taxon>
        <taxon>rosids</taxon>
        <taxon>fabids</taxon>
        <taxon>Fabales</taxon>
        <taxon>Fabaceae</taxon>
        <taxon>Papilionoideae</taxon>
        <taxon>50 kb inversion clade</taxon>
        <taxon>NPAAA clade</taxon>
        <taxon>indigoferoid/millettioid clade</taxon>
        <taxon>Phaseoleae</taxon>
        <taxon>Psophocarpus</taxon>
    </lineage>
</organism>
<dbReference type="PANTHER" id="PTHR31325">
    <property type="entry name" value="OS01G0798800 PROTEIN-RELATED"/>
    <property type="match status" value="1"/>
</dbReference>
<dbReference type="Proteomes" id="UP001386955">
    <property type="component" value="Unassembled WGS sequence"/>
</dbReference>
<evidence type="ECO:0000256" key="2">
    <source>
        <dbReference type="SAM" id="Phobius"/>
    </source>
</evidence>
<name>A0AAN9XAS1_PSOTE</name>
<dbReference type="Pfam" id="PF04578">
    <property type="entry name" value="DUF594"/>
    <property type="match status" value="1"/>
</dbReference>
<feature type="region of interest" description="Disordered" evidence="1">
    <location>
        <begin position="582"/>
        <end position="606"/>
    </location>
</feature>
<comment type="caution">
    <text evidence="4">The sequence shown here is derived from an EMBL/GenBank/DDBJ whole genome shotgun (WGS) entry which is preliminary data.</text>
</comment>
<keyword evidence="2" id="KW-1133">Transmembrane helix</keyword>
<feature type="domain" description="DUF4220" evidence="3">
    <location>
        <begin position="52"/>
        <end position="461"/>
    </location>
</feature>
<evidence type="ECO:0000313" key="5">
    <source>
        <dbReference type="Proteomes" id="UP001386955"/>
    </source>
</evidence>
<protein>
    <recommendedName>
        <fullName evidence="3">DUF4220 domain-containing protein</fullName>
    </recommendedName>
</protein>
<feature type="transmembrane region" description="Helical" evidence="2">
    <location>
        <begin position="89"/>
        <end position="110"/>
    </location>
</feature>
<keyword evidence="2" id="KW-0472">Membrane</keyword>
<keyword evidence="2" id="KW-0812">Transmembrane</keyword>
<reference evidence="4 5" key="1">
    <citation type="submission" date="2024-01" db="EMBL/GenBank/DDBJ databases">
        <title>The genomes of 5 underutilized Papilionoideae crops provide insights into root nodulation and disease resistanc.</title>
        <authorList>
            <person name="Jiang F."/>
        </authorList>
    </citation>
    <scope>NUCLEOTIDE SEQUENCE [LARGE SCALE GENOMIC DNA]</scope>
    <source>
        <strain evidence="4">DUOXIRENSHENG_FW03</strain>
        <tissue evidence="4">Leaves</tissue>
    </source>
</reference>
<evidence type="ECO:0000259" key="3">
    <source>
        <dbReference type="Pfam" id="PF13968"/>
    </source>
</evidence>
<feature type="transmembrane region" description="Helical" evidence="2">
    <location>
        <begin position="16"/>
        <end position="35"/>
    </location>
</feature>
<feature type="transmembrane region" description="Helical" evidence="2">
    <location>
        <begin position="355"/>
        <end position="378"/>
    </location>
</feature>
<dbReference type="InterPro" id="IPR025315">
    <property type="entry name" value="DUF4220"/>
</dbReference>
<gene>
    <name evidence="4" type="ORF">VNO78_27567</name>
</gene>
<feature type="transmembrane region" description="Helical" evidence="2">
    <location>
        <begin position="143"/>
        <end position="159"/>
    </location>
</feature>
<accession>A0AAN9XAS1</accession>
<feature type="compositionally biased region" description="Basic and acidic residues" evidence="1">
    <location>
        <begin position="582"/>
        <end position="597"/>
    </location>
</feature>
<feature type="transmembrane region" description="Helical" evidence="2">
    <location>
        <begin position="47"/>
        <end position="69"/>
    </location>
</feature>
<dbReference type="Pfam" id="PF13968">
    <property type="entry name" value="DUF4220"/>
    <property type="match status" value="1"/>
</dbReference>
<evidence type="ECO:0000313" key="4">
    <source>
        <dbReference type="EMBL" id="KAK7387072.1"/>
    </source>
</evidence>
<sequence>MVNPIPNFAKNIWSKWNIRVVVLTSFCLQIILYFLATSRKRSRSNILVMLLWSTYLIADCTAIFCIGLISTKYGDKSSPILDVEDFLIAFWAPFLLLHLGGPDTITAFALEDNELWLRHLLGLIVQVCLTSYVFLLTLPVNTLWLPTSLVLLAGIIKFGERTRSLQLASTNNFRQSKFREPDRGSNYAKLMEEFKFRIDAGLPTKVVNISEIFYDEENDNAKEPTQRGDDFVASKPQERVAITDQEGKGNDLSDEKVMREAYGFFTMFKGIVVDMIFSFEERNQSRSFFRKLTALDALRVIEVELNFFYDAFYTKASVLCTNIGFWCRFVSFGSVVAALVIFVRDQKRGCEDFDVKITYTLLYGAVALDVVSLFMLMISNYSFASIYSFAAGKMNASAGGCPGRSKLASILGLFLKLKRPKWIEKEVKNPTWFKNRKHKILCRFPLFRRWSESISGFNLISCCLQKMKRWERVYNVFDYVGAKDLVEQLRYEEKQPLLQELWIFIFKELERKSKDADDFETIQIICSSRGELALQESVLLLKDVDNLKPFVEHNKVTFDQCVILWHIATDLLFYEGEEVDDKQESNKNDDQDVEKGRVNHPAQNLDPDAKLQRDFSKLLSDYMLYLLIMQPTMMFSVRGIAEIRFQDTCAEATYFFSTRGMKMMEEEEEKKSKQYKRALSTLTSKWSIILNQLLDIGKDTCKKSYESIKKFILTKNENPQPKACKKLMDVCVDFEPSAVKGGSSESLLFDACRLAHRLNSEAEMNKWKVIAKVWVELLSYAAANCTPITHVQQLSKGGEFVSFVWLLMTHLGMAKQFQIKEGPRTKMVLGETEN</sequence>
<feature type="transmembrane region" description="Helical" evidence="2">
    <location>
        <begin position="323"/>
        <end position="343"/>
    </location>
</feature>
<keyword evidence="5" id="KW-1185">Reference proteome</keyword>